<protein>
    <submittedName>
        <fullName evidence="1">Uncharacterized protein</fullName>
    </submittedName>
</protein>
<sequence>MEEENKKLDKNRTEEFISYDLALLKEKGKWTKYCRVVANAMSAIPWVGQVLSSGAAIHGEQEQGKVNELHEEWLKVHKDKVELLMVALDDMASRLESVHDEYEARIQSDEYMGLVRRAFKSWDASETQEKQQYVINLISNAAASHLCPDDQIRLFNDWLDKYHEIHFKVIRAIYQNNGITRLGIWQSVSDIMPREDSAEADLFKLLIRDLSTGGVIRQYRPTTYDGQFMRQTTRGKTKKPASSTMESAFENTKPYQLTELGSQFVHYTMNQVVKRIGSA</sequence>
<dbReference type="AlphaFoldDB" id="A0A1S1N295"/>
<name>A0A1S1N295_9GAMM</name>
<organism evidence="1 2">
    <name type="scientific">Pseudoalteromonas byunsanensis</name>
    <dbReference type="NCBI Taxonomy" id="327939"/>
    <lineage>
        <taxon>Bacteria</taxon>
        <taxon>Pseudomonadati</taxon>
        <taxon>Pseudomonadota</taxon>
        <taxon>Gammaproteobacteria</taxon>
        <taxon>Alteromonadales</taxon>
        <taxon>Pseudoalteromonadaceae</taxon>
        <taxon>Pseudoalteromonas</taxon>
    </lineage>
</organism>
<evidence type="ECO:0000313" key="2">
    <source>
        <dbReference type="Proteomes" id="UP000180253"/>
    </source>
</evidence>
<gene>
    <name evidence="1" type="ORF">BIW53_19745</name>
</gene>
<keyword evidence="2" id="KW-1185">Reference proteome</keyword>
<reference evidence="1 2" key="1">
    <citation type="submission" date="2016-10" db="EMBL/GenBank/DDBJ databases">
        <title>Pseudoalteromonas amylolytica sp. nov., isolated from the surface seawater.</title>
        <authorList>
            <person name="Wu Y.-H."/>
            <person name="Cheng H."/>
            <person name="Jin X.-B."/>
            <person name="Wang C.-S."/>
            <person name="Xu X.-W."/>
        </authorList>
    </citation>
    <scope>NUCLEOTIDE SEQUENCE [LARGE SCALE GENOMIC DNA]</scope>
    <source>
        <strain evidence="1 2">JCM 12483</strain>
    </source>
</reference>
<evidence type="ECO:0000313" key="1">
    <source>
        <dbReference type="EMBL" id="OHU93574.1"/>
    </source>
</evidence>
<dbReference type="RefSeq" id="WP_070993729.1">
    <property type="nucleotide sequence ID" value="NZ_CBCSHD010000006.1"/>
</dbReference>
<comment type="caution">
    <text evidence="1">The sequence shown here is derived from an EMBL/GenBank/DDBJ whole genome shotgun (WGS) entry which is preliminary data.</text>
</comment>
<proteinExistence type="predicted"/>
<accession>A0A1S1N295</accession>
<dbReference type="Proteomes" id="UP000180253">
    <property type="component" value="Unassembled WGS sequence"/>
</dbReference>
<dbReference type="EMBL" id="MNAN01000037">
    <property type="protein sequence ID" value="OHU93574.1"/>
    <property type="molecule type" value="Genomic_DNA"/>
</dbReference>
<dbReference type="OrthoDB" id="7834651at2"/>